<dbReference type="GO" id="GO:0000742">
    <property type="term" value="P:karyogamy involved in conjugation with cellular fusion"/>
    <property type="evidence" value="ECO:0007669"/>
    <property type="project" value="InterPro"/>
</dbReference>
<evidence type="ECO:0000256" key="7">
    <source>
        <dbReference type="ARBA" id="ARBA00022729"/>
    </source>
</evidence>
<protein>
    <recommendedName>
        <fullName evidence="17">Nuclear membrane fusion protein Kar5</fullName>
    </recommendedName>
</protein>
<keyword evidence="16" id="KW-1185">Reference proteome</keyword>
<keyword evidence="9 13" id="KW-1133">Transmembrane helix</keyword>
<organism evidence="15 16">
    <name type="scientific">Penicillium diatomitis</name>
    <dbReference type="NCBI Taxonomy" id="2819901"/>
    <lineage>
        <taxon>Eukaryota</taxon>
        <taxon>Fungi</taxon>
        <taxon>Dikarya</taxon>
        <taxon>Ascomycota</taxon>
        <taxon>Pezizomycotina</taxon>
        <taxon>Eurotiomycetes</taxon>
        <taxon>Eurotiomycetidae</taxon>
        <taxon>Eurotiales</taxon>
        <taxon>Aspergillaceae</taxon>
        <taxon>Penicillium</taxon>
    </lineage>
</organism>
<evidence type="ECO:0000256" key="5">
    <source>
        <dbReference type="ARBA" id="ARBA00022459"/>
    </source>
</evidence>
<evidence type="ECO:0000256" key="14">
    <source>
        <dbReference type="SAM" id="SignalP"/>
    </source>
</evidence>
<dbReference type="Proteomes" id="UP001148312">
    <property type="component" value="Unassembled WGS sequence"/>
</dbReference>
<evidence type="ECO:0000256" key="1">
    <source>
        <dbReference type="ARBA" id="ARBA00003389"/>
    </source>
</evidence>
<evidence type="ECO:0000256" key="10">
    <source>
        <dbReference type="ARBA" id="ARBA00023136"/>
    </source>
</evidence>
<keyword evidence="12" id="KW-0539">Nucleus</keyword>
<dbReference type="RefSeq" id="XP_056794950.1">
    <property type="nucleotide sequence ID" value="XM_056930657.1"/>
</dbReference>
<keyword evidence="11" id="KW-0325">Glycoprotein</keyword>
<evidence type="ECO:0000256" key="8">
    <source>
        <dbReference type="ARBA" id="ARBA00022824"/>
    </source>
</evidence>
<dbReference type="GeneID" id="81620906"/>
<feature type="signal peptide" evidence="14">
    <location>
        <begin position="1"/>
        <end position="25"/>
    </location>
</feature>
<evidence type="ECO:0000313" key="15">
    <source>
        <dbReference type="EMBL" id="KAJ5495937.1"/>
    </source>
</evidence>
<evidence type="ECO:0008006" key="17">
    <source>
        <dbReference type="Google" id="ProtNLM"/>
    </source>
</evidence>
<accession>A0A9X0C2T1</accession>
<reference evidence="15" key="2">
    <citation type="journal article" date="2023" name="IMA Fungus">
        <title>Comparative genomic study of the Penicillium genus elucidates a diverse pangenome and 15 lateral gene transfer events.</title>
        <authorList>
            <person name="Petersen C."/>
            <person name="Sorensen T."/>
            <person name="Nielsen M.R."/>
            <person name="Sondergaard T.E."/>
            <person name="Sorensen J.L."/>
            <person name="Fitzpatrick D.A."/>
            <person name="Frisvad J.C."/>
            <person name="Nielsen K.L."/>
        </authorList>
    </citation>
    <scope>NUCLEOTIDE SEQUENCE</scope>
    <source>
        <strain evidence="15">IBT 30728</strain>
    </source>
</reference>
<evidence type="ECO:0000256" key="2">
    <source>
        <dbReference type="ARBA" id="ARBA00004126"/>
    </source>
</evidence>
<feature type="chain" id="PRO_5040773440" description="Nuclear membrane fusion protein Kar5" evidence="14">
    <location>
        <begin position="26"/>
        <end position="529"/>
    </location>
</feature>
<evidence type="ECO:0000256" key="13">
    <source>
        <dbReference type="SAM" id="Phobius"/>
    </source>
</evidence>
<keyword evidence="7 14" id="KW-0732">Signal</keyword>
<evidence type="ECO:0000256" key="4">
    <source>
        <dbReference type="ARBA" id="ARBA00010473"/>
    </source>
</evidence>
<sequence>MKQFTSPLLLCLAFVVAELTGAVSSGQDTPATLLHDSQNESNAVSYLTSKNHQPDSVFTQAVHLLQSLNTSPSCNRLAATKLVTSCQELGGKSHSDPHTNQELDLTRSIYAARLAICELEGASALIPQPCIPVAVTMPTQSTSSHFKFFRRFTPTNPDEKDLSKPELELCLKTLESRPQWWTSYSNNRQNAMIICQASRTETEKDEILNLHQAIAEGSIKLNEGLQEALRQAEKSAAEQQEFLQRVLALQQQVSKELDEERRAVEGIFDKAMRRMEHGFETVNAAISTTLGRLHTESLVLKQDIQTSSSEVKSLQQALLAAHQETITRSHELAQSQQRDSIAAKAISSDLQHSLQSLADTDISDLSRQMANMDQALEWLTNRLIVALEQESKLAERLRIMDRSVDQTQSKAVELQRIQHLQTQELSAQQKAQEHIRLNAQVSQALLDKATTSAANLHTLLDEAALKFKQTPGLHQTGLSGWTLCIVILILVGVQNFKAAWGLVFFIFGHLIATTVFPLLRVYRSSLLPL</sequence>
<keyword evidence="5" id="KW-0415">Karyogamy</keyword>
<dbReference type="PANTHER" id="PTHR28012:SF1">
    <property type="entry name" value="NUCLEAR FUSION PROTEIN KAR5"/>
    <property type="match status" value="1"/>
</dbReference>
<dbReference type="PANTHER" id="PTHR28012">
    <property type="entry name" value="NUCLEAR FUSION PROTEIN KAR5"/>
    <property type="match status" value="1"/>
</dbReference>
<keyword evidence="8" id="KW-0256">Endoplasmic reticulum</keyword>
<dbReference type="GO" id="GO:0048288">
    <property type="term" value="P:nuclear membrane fusion involved in karyogamy"/>
    <property type="evidence" value="ECO:0007669"/>
    <property type="project" value="InterPro"/>
</dbReference>
<evidence type="ECO:0000256" key="11">
    <source>
        <dbReference type="ARBA" id="ARBA00023180"/>
    </source>
</evidence>
<evidence type="ECO:0000256" key="12">
    <source>
        <dbReference type="ARBA" id="ARBA00023242"/>
    </source>
</evidence>
<dbReference type="GO" id="GO:0031965">
    <property type="term" value="C:nuclear membrane"/>
    <property type="evidence" value="ECO:0007669"/>
    <property type="project" value="UniProtKB-SubCell"/>
</dbReference>
<evidence type="ECO:0000256" key="3">
    <source>
        <dbReference type="ARBA" id="ARBA00004586"/>
    </source>
</evidence>
<keyword evidence="10 13" id="KW-0472">Membrane</keyword>
<feature type="transmembrane region" description="Helical" evidence="13">
    <location>
        <begin position="472"/>
        <end position="491"/>
    </location>
</feature>
<reference evidence="15" key="1">
    <citation type="submission" date="2022-12" db="EMBL/GenBank/DDBJ databases">
        <authorList>
            <person name="Petersen C."/>
        </authorList>
    </citation>
    <scope>NUCLEOTIDE SEQUENCE</scope>
    <source>
        <strain evidence="15">IBT 30728</strain>
    </source>
</reference>
<dbReference type="AlphaFoldDB" id="A0A9X0C2T1"/>
<feature type="transmembrane region" description="Helical" evidence="13">
    <location>
        <begin position="498"/>
        <end position="519"/>
    </location>
</feature>
<evidence type="ECO:0000256" key="9">
    <source>
        <dbReference type="ARBA" id="ARBA00022989"/>
    </source>
</evidence>
<evidence type="ECO:0000313" key="16">
    <source>
        <dbReference type="Proteomes" id="UP001148312"/>
    </source>
</evidence>
<name>A0A9X0C2T1_9EURO</name>
<comment type="function">
    <text evidence="1">Required for nuclear membrane fusion during karyogamy.</text>
</comment>
<dbReference type="InterPro" id="IPR007292">
    <property type="entry name" value="Nuclear_fusion_Kar5"/>
</dbReference>
<comment type="caution">
    <text evidence="15">The sequence shown here is derived from an EMBL/GenBank/DDBJ whole genome shotgun (WGS) entry which is preliminary data.</text>
</comment>
<dbReference type="GO" id="GO:0005789">
    <property type="term" value="C:endoplasmic reticulum membrane"/>
    <property type="evidence" value="ECO:0007669"/>
    <property type="project" value="UniProtKB-SubCell"/>
</dbReference>
<comment type="subcellular location">
    <subcellularLocation>
        <location evidence="3">Endoplasmic reticulum membrane</location>
    </subcellularLocation>
    <subcellularLocation>
        <location evidence="2">Nucleus membrane</location>
    </subcellularLocation>
</comment>
<gene>
    <name evidence="15" type="ORF">N7539_001053</name>
</gene>
<dbReference type="EMBL" id="JAPWDQ010000001">
    <property type="protein sequence ID" value="KAJ5495937.1"/>
    <property type="molecule type" value="Genomic_DNA"/>
</dbReference>
<keyword evidence="6 13" id="KW-0812">Transmembrane</keyword>
<proteinExistence type="inferred from homology"/>
<comment type="similarity">
    <text evidence="4">Belongs to the KAR5 family.</text>
</comment>
<evidence type="ECO:0000256" key="6">
    <source>
        <dbReference type="ARBA" id="ARBA00022692"/>
    </source>
</evidence>